<dbReference type="AlphaFoldDB" id="A0A4Y2WL51"/>
<sequence>MEAFGKPKECSCGTGDGTVSHYIFVCPIYIGIRQRFFPGIFHALGILEIIRHPKTKIELIAIVQNLLEKCIHTTSFTGTTLFSLVPSTGIYAHNNGT</sequence>
<organism evidence="1 2">
    <name type="scientific">Araneus ventricosus</name>
    <name type="common">Orbweaver spider</name>
    <name type="synonym">Epeira ventricosa</name>
    <dbReference type="NCBI Taxonomy" id="182803"/>
    <lineage>
        <taxon>Eukaryota</taxon>
        <taxon>Metazoa</taxon>
        <taxon>Ecdysozoa</taxon>
        <taxon>Arthropoda</taxon>
        <taxon>Chelicerata</taxon>
        <taxon>Arachnida</taxon>
        <taxon>Araneae</taxon>
        <taxon>Araneomorphae</taxon>
        <taxon>Entelegynae</taxon>
        <taxon>Araneoidea</taxon>
        <taxon>Araneidae</taxon>
        <taxon>Araneus</taxon>
    </lineage>
</organism>
<name>A0A4Y2WL51_ARAVE</name>
<reference evidence="1 2" key="1">
    <citation type="journal article" date="2019" name="Sci. Rep.">
        <title>Orb-weaving spider Araneus ventricosus genome elucidates the spidroin gene catalogue.</title>
        <authorList>
            <person name="Kono N."/>
            <person name="Nakamura H."/>
            <person name="Ohtoshi R."/>
            <person name="Moran D.A.P."/>
            <person name="Shinohara A."/>
            <person name="Yoshida Y."/>
            <person name="Fujiwara M."/>
            <person name="Mori M."/>
            <person name="Tomita M."/>
            <person name="Arakawa K."/>
        </authorList>
    </citation>
    <scope>NUCLEOTIDE SEQUENCE [LARGE SCALE GENOMIC DNA]</scope>
</reference>
<accession>A0A4Y2WL51</accession>
<evidence type="ECO:0008006" key="3">
    <source>
        <dbReference type="Google" id="ProtNLM"/>
    </source>
</evidence>
<dbReference type="EMBL" id="BGPR01061703">
    <property type="protein sequence ID" value="GBO37324.1"/>
    <property type="molecule type" value="Genomic_DNA"/>
</dbReference>
<gene>
    <name evidence="1" type="ORF">AVEN_166512_1</name>
</gene>
<comment type="caution">
    <text evidence="1">The sequence shown here is derived from an EMBL/GenBank/DDBJ whole genome shotgun (WGS) entry which is preliminary data.</text>
</comment>
<evidence type="ECO:0000313" key="1">
    <source>
        <dbReference type="EMBL" id="GBO37324.1"/>
    </source>
</evidence>
<proteinExistence type="predicted"/>
<evidence type="ECO:0000313" key="2">
    <source>
        <dbReference type="Proteomes" id="UP000499080"/>
    </source>
</evidence>
<keyword evidence="2" id="KW-1185">Reference proteome</keyword>
<protein>
    <recommendedName>
        <fullName evidence="3">Reverse transcriptase zinc-binding domain-containing protein</fullName>
    </recommendedName>
</protein>
<dbReference type="Proteomes" id="UP000499080">
    <property type="component" value="Unassembled WGS sequence"/>
</dbReference>